<dbReference type="Proteomes" id="UP000585363">
    <property type="component" value="Unassembled WGS sequence"/>
</dbReference>
<name>A0A848MMS5_9GAMM</name>
<feature type="transmembrane region" description="Helical" evidence="1">
    <location>
        <begin position="12"/>
        <end position="32"/>
    </location>
</feature>
<evidence type="ECO:0000259" key="4">
    <source>
        <dbReference type="Pfam" id="PF21070"/>
    </source>
</evidence>
<dbReference type="PANTHER" id="PTHR36153:SF1">
    <property type="entry name" value="TYPE VI SECRETION SYSTEM COMPONENT TSSM1"/>
    <property type="match status" value="1"/>
</dbReference>
<feature type="transmembrane region" description="Helical" evidence="1">
    <location>
        <begin position="52"/>
        <end position="71"/>
    </location>
</feature>
<proteinExistence type="predicted"/>
<organism evidence="5 6">
    <name type="scientific">Rouxiella aceris</name>
    <dbReference type="NCBI Taxonomy" id="2703884"/>
    <lineage>
        <taxon>Bacteria</taxon>
        <taxon>Pseudomonadati</taxon>
        <taxon>Pseudomonadota</taxon>
        <taxon>Gammaproteobacteria</taxon>
        <taxon>Enterobacterales</taxon>
        <taxon>Yersiniaceae</taxon>
        <taxon>Rouxiella</taxon>
    </lineage>
</organism>
<dbReference type="PANTHER" id="PTHR36153">
    <property type="entry name" value="INNER MEMBRANE PROTEIN-RELATED"/>
    <property type="match status" value="1"/>
</dbReference>
<feature type="domain" description="IcmF-related" evidence="3">
    <location>
        <begin position="431"/>
        <end position="741"/>
    </location>
</feature>
<keyword evidence="1" id="KW-0812">Transmembrane</keyword>
<dbReference type="RefSeq" id="WP_169405578.1">
    <property type="nucleotide sequence ID" value="NZ_JAADJU010000019.1"/>
</dbReference>
<comment type="caution">
    <text evidence="5">The sequence shown here is derived from an EMBL/GenBank/DDBJ whole genome shotgun (WGS) entry which is preliminary data.</text>
</comment>
<evidence type="ECO:0000259" key="2">
    <source>
        <dbReference type="Pfam" id="PF06744"/>
    </source>
</evidence>
<reference evidence="5 6" key="1">
    <citation type="submission" date="2020-01" db="EMBL/GenBank/DDBJ databases">
        <authorList>
            <person name="Lee S.D."/>
        </authorList>
    </citation>
    <scope>NUCLEOTIDE SEQUENCE [LARGE SCALE GENOMIC DNA]</scope>
    <source>
        <strain evidence="5 6">SAP-1</strain>
    </source>
</reference>
<reference evidence="5 6" key="2">
    <citation type="submission" date="2020-06" db="EMBL/GenBank/DDBJ databases">
        <title>Polyphasic characterization of a Rahnella strain isolated from tree sap.</title>
        <authorList>
            <person name="Kim I.S."/>
        </authorList>
    </citation>
    <scope>NUCLEOTIDE SEQUENCE [LARGE SCALE GENOMIC DNA]</scope>
    <source>
        <strain evidence="5 6">SAP-1</strain>
    </source>
</reference>
<dbReference type="InterPro" id="IPR009612">
    <property type="entry name" value="IcmF-rel"/>
</dbReference>
<feature type="transmembrane region" description="Helical" evidence="1">
    <location>
        <begin position="378"/>
        <end position="398"/>
    </location>
</feature>
<dbReference type="Pfam" id="PF21070">
    <property type="entry name" value="IcmF_helical"/>
    <property type="match status" value="1"/>
</dbReference>
<evidence type="ECO:0000313" key="5">
    <source>
        <dbReference type="EMBL" id="NMP29878.1"/>
    </source>
</evidence>
<dbReference type="InterPro" id="IPR010623">
    <property type="entry name" value="IcmF_C"/>
</dbReference>
<dbReference type="InterPro" id="IPR048677">
    <property type="entry name" value="TssM1_hel"/>
</dbReference>
<sequence length="1134" mass="125418">MSNTKALSLSRFGLAGYLLMIIGLAGLSAFLLFTHSNLFEKFAIGKNTLWSIWGGIFTALFLGPLCLPGWLRRGIAIKQRVFKPDGPGRTSADAKPEGSTALLGDIKPYLRNQHGPFWRKRTRILLLVGEQAAVEAIAPGLTSQLWLEGEGTVLLWGGEVTELPHSPVLSAVRQLHRRPLDGVVWVTDGFSQPLTGQAPLPEPLIAELTADKLDSIARALTASYQQLGWQLPLFVWGLQHSRWSQDGRKTQSVGCLLPPGCQPQTLTASLTSLTPQLIAQGTQQLMQDSRHDFLLRLAWDLLQGGIERLTAGLAAFLGPYRPLPLAGVVFSLPLTGSTRSAAHSWGADNSWQIVLESLTRLPAGLFPQRTGGVWRKTAGSCLLTITLLAAGGLLVSWFSNRQLITSSVERAKAASAEDLPLEERLNQQLALQQSIATLQHRQVSGVPWYTRLGLSYNNALLQALWPRYAHNNSLLIRDQAAEILRQQLAELAAMPSDRPLGAARAKKGYDQLKAYLMMARPEKSDPAFLLRQLQQNWPQRQGVSVGLWQALAPPLLGFYSQNLASHPQWKIPLDNGLVSDVRRILLREMVVRNAETTLYQTMLQQMAKNYGDMHLGQMIGDTDARQLFSTHAVVPGIFTRSAWENEVSSAIDKVVRQRWEEIDWVLSDSQRGRNVADSPEALKARLSERYFTDFATSWQGFLNSIQWHQAQTLSDAIEQLALMADFRESPLIALFNTLAYQGSTGQSGEAVADSLVKSAKNLLNRPEPVVIDQSRGWHGPLDSTFGPLLALMDNANTSQGSIPLSLQSYLTRVTRVRLKLQQITSTADAQVRMQELAQTVFQGNGVDLTETRDYGSLLAAGLGQQWQGLGQALFVSPMEQAWQQVLMPTARSLNEQWQAAIVNDWQKAFSGRYPFNAVGSDASLPLLSQYLRADTGRIQRFLESRLAGVLRKEGSRWVPNSSNTQGLTFNPEFLEAVNLLGYLADVVFVNGEAGMHFALRPGTARGVVQTDLLIDNQPLSYFNQLPVWTQMNWPADTSAPGASLRWISNKASTRIFAEHPGHWGLIRLLQQAQVTANPGVASGYTLRFTAQDGLPLLYELRTELDEGPLALLRLRGFVLPKQIFLTRDRAEKGH</sequence>
<feature type="domain" description="Type VI secretion system component TssM1 helical" evidence="4">
    <location>
        <begin position="888"/>
        <end position="993"/>
    </location>
</feature>
<dbReference type="InterPro" id="IPR053156">
    <property type="entry name" value="T6SS_TssM-like"/>
</dbReference>
<gene>
    <name evidence="5" type="ORF">GW590_23810</name>
</gene>
<dbReference type="Pfam" id="PF06744">
    <property type="entry name" value="IcmF_C"/>
    <property type="match status" value="1"/>
</dbReference>
<keyword evidence="1" id="KW-1133">Transmembrane helix</keyword>
<keyword evidence="1" id="KW-0472">Membrane</keyword>
<dbReference type="EMBL" id="JAADJU010000019">
    <property type="protein sequence ID" value="NMP29878.1"/>
    <property type="molecule type" value="Genomic_DNA"/>
</dbReference>
<dbReference type="AlphaFoldDB" id="A0A848MMS5"/>
<keyword evidence="6" id="KW-1185">Reference proteome</keyword>
<protein>
    <submittedName>
        <fullName evidence="5">Type VI secretion protein VasK</fullName>
    </submittedName>
</protein>
<evidence type="ECO:0000256" key="1">
    <source>
        <dbReference type="SAM" id="Phobius"/>
    </source>
</evidence>
<evidence type="ECO:0000313" key="6">
    <source>
        <dbReference type="Proteomes" id="UP000585363"/>
    </source>
</evidence>
<accession>A0A848MMS5</accession>
<dbReference type="Pfam" id="PF06761">
    <property type="entry name" value="IcmF-related"/>
    <property type="match status" value="1"/>
</dbReference>
<feature type="domain" description="Type VI secretion system IcmF C-terminal" evidence="2">
    <location>
        <begin position="997"/>
        <end position="1103"/>
    </location>
</feature>
<evidence type="ECO:0000259" key="3">
    <source>
        <dbReference type="Pfam" id="PF06761"/>
    </source>
</evidence>